<accession>A0ABP0YCC1</accession>
<dbReference type="Pfam" id="PF00560">
    <property type="entry name" value="LRR_1"/>
    <property type="match status" value="2"/>
</dbReference>
<keyword evidence="5 8" id="KW-0472">Membrane</keyword>
<evidence type="ECO:0000256" key="5">
    <source>
        <dbReference type="ARBA" id="ARBA00023136"/>
    </source>
</evidence>
<dbReference type="PANTHER" id="PTHR48063">
    <property type="entry name" value="LRR RECEPTOR-LIKE KINASE"/>
    <property type="match status" value="1"/>
</dbReference>
<dbReference type="InterPro" id="IPR046956">
    <property type="entry name" value="RLP23-like"/>
</dbReference>
<comment type="subcellular location">
    <subcellularLocation>
        <location evidence="1">Membrane</location>
        <topology evidence="1">Single-pass type I membrane protein</topology>
    </subcellularLocation>
</comment>
<evidence type="ECO:0000256" key="1">
    <source>
        <dbReference type="ARBA" id="ARBA00004479"/>
    </source>
</evidence>
<dbReference type="InterPro" id="IPR001611">
    <property type="entry name" value="Leu-rich_rpt"/>
</dbReference>
<evidence type="ECO:0000256" key="7">
    <source>
        <dbReference type="ARBA" id="ARBA00023180"/>
    </source>
</evidence>
<keyword evidence="3" id="KW-0732">Signal</keyword>
<keyword evidence="10" id="KW-1185">Reference proteome</keyword>
<dbReference type="PRINTS" id="PR00019">
    <property type="entry name" value="LEURICHRPT"/>
</dbReference>
<proteinExistence type="predicted"/>
<dbReference type="SUPFAM" id="SSF52058">
    <property type="entry name" value="L domain-like"/>
    <property type="match status" value="1"/>
</dbReference>
<evidence type="ECO:0000256" key="8">
    <source>
        <dbReference type="SAM" id="Phobius"/>
    </source>
</evidence>
<keyword evidence="4 8" id="KW-1133">Transmembrane helix</keyword>
<name>A0ABP0YCC1_9ROSI</name>
<evidence type="ECO:0000313" key="9">
    <source>
        <dbReference type="EMBL" id="CAK9318135.1"/>
    </source>
</evidence>
<keyword evidence="7" id="KW-0325">Glycoprotein</keyword>
<gene>
    <name evidence="9" type="ORF">CITCOLO1_LOCUS10093</name>
</gene>
<reference evidence="9 10" key="1">
    <citation type="submission" date="2024-03" db="EMBL/GenBank/DDBJ databases">
        <authorList>
            <person name="Gkanogiannis A."/>
            <person name="Becerra Lopez-Lavalle L."/>
        </authorList>
    </citation>
    <scope>NUCLEOTIDE SEQUENCE [LARGE SCALE GENOMIC DNA]</scope>
</reference>
<keyword evidence="6" id="KW-0675">Receptor</keyword>
<dbReference type="Gene3D" id="3.80.10.10">
    <property type="entry name" value="Ribonuclease Inhibitor"/>
    <property type="match status" value="1"/>
</dbReference>
<evidence type="ECO:0000313" key="10">
    <source>
        <dbReference type="Proteomes" id="UP001642487"/>
    </source>
</evidence>
<keyword evidence="2 8" id="KW-0812">Transmembrane</keyword>
<protein>
    <submittedName>
        <fullName evidence="9">Uncharacterized protein</fullName>
    </submittedName>
</protein>
<evidence type="ECO:0000256" key="2">
    <source>
        <dbReference type="ARBA" id="ARBA00022692"/>
    </source>
</evidence>
<dbReference type="InterPro" id="IPR032675">
    <property type="entry name" value="LRR_dom_sf"/>
</dbReference>
<dbReference type="EMBL" id="OZ021737">
    <property type="protein sequence ID" value="CAK9318135.1"/>
    <property type="molecule type" value="Genomic_DNA"/>
</dbReference>
<organism evidence="9 10">
    <name type="scientific">Citrullus colocynthis</name>
    <name type="common">colocynth</name>
    <dbReference type="NCBI Taxonomy" id="252529"/>
    <lineage>
        <taxon>Eukaryota</taxon>
        <taxon>Viridiplantae</taxon>
        <taxon>Streptophyta</taxon>
        <taxon>Embryophyta</taxon>
        <taxon>Tracheophyta</taxon>
        <taxon>Spermatophyta</taxon>
        <taxon>Magnoliopsida</taxon>
        <taxon>eudicotyledons</taxon>
        <taxon>Gunneridae</taxon>
        <taxon>Pentapetalae</taxon>
        <taxon>rosids</taxon>
        <taxon>fabids</taxon>
        <taxon>Cucurbitales</taxon>
        <taxon>Cucurbitaceae</taxon>
        <taxon>Benincaseae</taxon>
        <taxon>Citrullus</taxon>
    </lineage>
</organism>
<sequence>MGQLQSLKFLDLSRNRLYGPIPTTLSEISRLAALNLSYNNLSGKIPTSTQLQSFPNSSYEGNPYLYGDPLRKCFDEIPPEPIINNNNVDVDDENENENEDSWFVVREFVISMAFGYIVGFWGIFGSLVLHRRWTHAYFKFLRNAIH</sequence>
<dbReference type="PANTHER" id="PTHR48063:SF101">
    <property type="entry name" value="LRR RECEPTOR-LIKE SERINE_THREONINE-PROTEIN KINASE FLS2"/>
    <property type="match status" value="1"/>
</dbReference>
<evidence type="ECO:0000256" key="3">
    <source>
        <dbReference type="ARBA" id="ARBA00022729"/>
    </source>
</evidence>
<evidence type="ECO:0000256" key="4">
    <source>
        <dbReference type="ARBA" id="ARBA00022989"/>
    </source>
</evidence>
<dbReference type="Proteomes" id="UP001642487">
    <property type="component" value="Chromosome 3"/>
</dbReference>
<evidence type="ECO:0000256" key="6">
    <source>
        <dbReference type="ARBA" id="ARBA00023170"/>
    </source>
</evidence>
<feature type="transmembrane region" description="Helical" evidence="8">
    <location>
        <begin position="108"/>
        <end position="129"/>
    </location>
</feature>